<gene>
    <name evidence="2" type="ORF">Tci_898845</name>
</gene>
<dbReference type="EMBL" id="BKCJ011372418">
    <property type="protein sequence ID" value="GFD26876.1"/>
    <property type="molecule type" value="Genomic_DNA"/>
</dbReference>
<keyword evidence="1" id="KW-0732">Signal</keyword>
<proteinExistence type="predicted"/>
<accession>A0A699V0K0</accession>
<evidence type="ECO:0000313" key="2">
    <source>
        <dbReference type="EMBL" id="GFD26876.1"/>
    </source>
</evidence>
<sequence length="128" mass="14190">MPLINLLSLSAFLTLTYTSVNVSSPKQPIEMQHNAADYVGAWVAHTPKGDFKIVLNERKNVKLPNGQTYNLIVGRHFYLDSRNESLSKPEDKFVLVGIPNISGVDELPMTFTDVVADRTAQVKLSFVG</sequence>
<organism evidence="2">
    <name type="scientific">Tanacetum cinerariifolium</name>
    <name type="common">Dalmatian daisy</name>
    <name type="synonym">Chrysanthemum cinerariifolium</name>
    <dbReference type="NCBI Taxonomy" id="118510"/>
    <lineage>
        <taxon>Eukaryota</taxon>
        <taxon>Viridiplantae</taxon>
        <taxon>Streptophyta</taxon>
        <taxon>Embryophyta</taxon>
        <taxon>Tracheophyta</taxon>
        <taxon>Spermatophyta</taxon>
        <taxon>Magnoliopsida</taxon>
        <taxon>eudicotyledons</taxon>
        <taxon>Gunneridae</taxon>
        <taxon>Pentapetalae</taxon>
        <taxon>asterids</taxon>
        <taxon>campanulids</taxon>
        <taxon>Asterales</taxon>
        <taxon>Asteraceae</taxon>
        <taxon>Asteroideae</taxon>
        <taxon>Anthemideae</taxon>
        <taxon>Anthemidinae</taxon>
        <taxon>Tanacetum</taxon>
    </lineage>
</organism>
<reference evidence="2" key="1">
    <citation type="journal article" date="2019" name="Sci. Rep.">
        <title>Draft genome of Tanacetum cinerariifolium, the natural source of mosquito coil.</title>
        <authorList>
            <person name="Yamashiro T."/>
            <person name="Shiraishi A."/>
            <person name="Satake H."/>
            <person name="Nakayama K."/>
        </authorList>
    </citation>
    <scope>NUCLEOTIDE SEQUENCE</scope>
</reference>
<comment type="caution">
    <text evidence="2">The sequence shown here is derived from an EMBL/GenBank/DDBJ whole genome shotgun (WGS) entry which is preliminary data.</text>
</comment>
<feature type="signal peptide" evidence="1">
    <location>
        <begin position="1"/>
        <end position="18"/>
    </location>
</feature>
<feature type="non-terminal residue" evidence="2">
    <location>
        <position position="128"/>
    </location>
</feature>
<protein>
    <submittedName>
        <fullName evidence="2">Uncharacterized protein</fullName>
    </submittedName>
</protein>
<dbReference type="AlphaFoldDB" id="A0A699V0K0"/>
<evidence type="ECO:0000256" key="1">
    <source>
        <dbReference type="SAM" id="SignalP"/>
    </source>
</evidence>
<feature type="chain" id="PRO_5025537259" evidence="1">
    <location>
        <begin position="19"/>
        <end position="128"/>
    </location>
</feature>
<name>A0A699V0K0_TANCI</name>